<keyword evidence="11" id="KW-1185">Reference proteome</keyword>
<dbReference type="GO" id="GO:0008654">
    <property type="term" value="P:phospholipid biosynthetic process"/>
    <property type="evidence" value="ECO:0007669"/>
    <property type="project" value="TreeGrafter"/>
</dbReference>
<dbReference type="GO" id="GO:0019915">
    <property type="term" value="P:lipid storage"/>
    <property type="evidence" value="ECO:0007669"/>
    <property type="project" value="InterPro"/>
</dbReference>
<feature type="region of interest" description="Disordered" evidence="8">
    <location>
        <begin position="135"/>
        <end position="163"/>
    </location>
</feature>
<accession>A0A167V907</accession>
<dbReference type="OrthoDB" id="5579088at2759"/>
<keyword evidence="4" id="KW-0256">Endoplasmic reticulum</keyword>
<evidence type="ECO:0000256" key="2">
    <source>
        <dbReference type="ARBA" id="ARBA00022692"/>
    </source>
</evidence>
<feature type="transmembrane region" description="Helical" evidence="9">
    <location>
        <begin position="25"/>
        <end position="43"/>
    </location>
</feature>
<dbReference type="InterPro" id="IPR019388">
    <property type="entry name" value="FIT"/>
</dbReference>
<dbReference type="PANTHER" id="PTHR23129">
    <property type="entry name" value="ACYL-COENZYME A DIPHOSPHATASE FITM2"/>
    <property type="match status" value="1"/>
</dbReference>
<dbReference type="EMBL" id="AZGZ01000037">
    <property type="protein sequence ID" value="KZZ87214.1"/>
    <property type="molecule type" value="Genomic_DNA"/>
</dbReference>
<keyword evidence="3" id="KW-0378">Hydrolase</keyword>
<feature type="transmembrane region" description="Helical" evidence="9">
    <location>
        <begin position="203"/>
        <end position="219"/>
    </location>
</feature>
<dbReference type="AlphaFoldDB" id="A0A167V907"/>
<feature type="transmembrane region" description="Helical" evidence="9">
    <location>
        <begin position="176"/>
        <end position="197"/>
    </location>
</feature>
<feature type="transmembrane region" description="Helical" evidence="9">
    <location>
        <begin position="103"/>
        <end position="125"/>
    </location>
</feature>
<protein>
    <submittedName>
        <fullName evidence="10">Inositol phospholipid biosynthesis protein Scs3</fullName>
    </submittedName>
</protein>
<evidence type="ECO:0000256" key="5">
    <source>
        <dbReference type="ARBA" id="ARBA00022989"/>
    </source>
</evidence>
<dbReference type="VEuPathDB" id="FungiDB:AAP_05853"/>
<dbReference type="Pfam" id="PF10261">
    <property type="entry name" value="FIT"/>
    <property type="match status" value="1"/>
</dbReference>
<evidence type="ECO:0000256" key="3">
    <source>
        <dbReference type="ARBA" id="ARBA00022801"/>
    </source>
</evidence>
<dbReference type="GO" id="GO:0005789">
    <property type="term" value="C:endoplasmic reticulum membrane"/>
    <property type="evidence" value="ECO:0007669"/>
    <property type="project" value="UniProtKB-SubCell"/>
</dbReference>
<evidence type="ECO:0000256" key="6">
    <source>
        <dbReference type="ARBA" id="ARBA00023098"/>
    </source>
</evidence>
<dbReference type="PANTHER" id="PTHR23129:SF0">
    <property type="entry name" value="ACYL-COENZYME A DIPHOSPHATASE FITM2"/>
    <property type="match status" value="1"/>
</dbReference>
<proteinExistence type="predicted"/>
<dbReference type="Proteomes" id="UP000242877">
    <property type="component" value="Unassembled WGS sequence"/>
</dbReference>
<gene>
    <name evidence="10" type="ORF">AAP_05853</name>
</gene>
<organism evidence="10 11">
    <name type="scientific">Ascosphaera apis ARSEF 7405</name>
    <dbReference type="NCBI Taxonomy" id="392613"/>
    <lineage>
        <taxon>Eukaryota</taxon>
        <taxon>Fungi</taxon>
        <taxon>Dikarya</taxon>
        <taxon>Ascomycota</taxon>
        <taxon>Pezizomycotina</taxon>
        <taxon>Eurotiomycetes</taxon>
        <taxon>Eurotiomycetidae</taxon>
        <taxon>Onygenales</taxon>
        <taxon>Ascosphaeraceae</taxon>
        <taxon>Ascosphaera</taxon>
    </lineage>
</organism>
<keyword evidence="6" id="KW-0443">Lipid metabolism</keyword>
<sequence length="235" mass="26235">MLFTLPGFLVRRTGQSAKRRVGQAVLRYAAVTLSWIITTQWAFGPPLVDRGFTATGGKCDAGKGSFGTADNVDSPETTKIFSAAQCRMSGGKWKGGRDISGHVFMLALMSAFLFLEWFGAAEVVVGDLKETKEKQRQQVKEENEKKGEGEAKKDVKDLHEVKDGDNEEQAERWMRIIVWVMVGLSFWMLLMTAIFFHTWLEKIAGLVIALITIFVVYFLPPDVPSLRRIVGIPGF</sequence>
<comment type="caution">
    <text evidence="10">The sequence shown here is derived from an EMBL/GenBank/DDBJ whole genome shotgun (WGS) entry which is preliminary data.</text>
</comment>
<keyword evidence="2 9" id="KW-0812">Transmembrane</keyword>
<reference evidence="10 11" key="1">
    <citation type="journal article" date="2016" name="Genome Biol. Evol.">
        <title>Divergent and convergent evolution of fungal pathogenicity.</title>
        <authorList>
            <person name="Shang Y."/>
            <person name="Xiao G."/>
            <person name="Zheng P."/>
            <person name="Cen K."/>
            <person name="Zhan S."/>
            <person name="Wang C."/>
        </authorList>
    </citation>
    <scope>NUCLEOTIDE SEQUENCE [LARGE SCALE GENOMIC DNA]</scope>
    <source>
        <strain evidence="10 11">ARSEF 7405</strain>
    </source>
</reference>
<evidence type="ECO:0000256" key="8">
    <source>
        <dbReference type="SAM" id="MobiDB-lite"/>
    </source>
</evidence>
<evidence type="ECO:0000256" key="9">
    <source>
        <dbReference type="SAM" id="Phobius"/>
    </source>
</evidence>
<evidence type="ECO:0000313" key="11">
    <source>
        <dbReference type="Proteomes" id="UP000242877"/>
    </source>
</evidence>
<name>A0A167V907_9EURO</name>
<dbReference type="GO" id="GO:0034389">
    <property type="term" value="P:lipid droplet organization"/>
    <property type="evidence" value="ECO:0007669"/>
    <property type="project" value="TreeGrafter"/>
</dbReference>
<evidence type="ECO:0000313" key="10">
    <source>
        <dbReference type="EMBL" id="KZZ87214.1"/>
    </source>
</evidence>
<evidence type="ECO:0000256" key="1">
    <source>
        <dbReference type="ARBA" id="ARBA00004477"/>
    </source>
</evidence>
<keyword evidence="5 9" id="KW-1133">Transmembrane helix</keyword>
<keyword evidence="7 9" id="KW-0472">Membrane</keyword>
<evidence type="ECO:0000256" key="4">
    <source>
        <dbReference type="ARBA" id="ARBA00022824"/>
    </source>
</evidence>
<evidence type="ECO:0000256" key="7">
    <source>
        <dbReference type="ARBA" id="ARBA00023136"/>
    </source>
</evidence>
<dbReference type="GO" id="GO:0010945">
    <property type="term" value="F:coenzyme A diphosphatase activity"/>
    <property type="evidence" value="ECO:0007669"/>
    <property type="project" value="InterPro"/>
</dbReference>
<comment type="subcellular location">
    <subcellularLocation>
        <location evidence="1">Endoplasmic reticulum membrane</location>
        <topology evidence="1">Multi-pass membrane protein</topology>
    </subcellularLocation>
</comment>